<comment type="similarity">
    <text evidence="10">Belongs to the TRAFAC class myosin-kinesin ATPase superfamily. Kinesin family.</text>
</comment>
<evidence type="ECO:0000256" key="4">
    <source>
        <dbReference type="ARBA" id="ARBA00022701"/>
    </source>
</evidence>
<keyword evidence="2" id="KW-0963">Cytoplasm</keyword>
<reference evidence="14" key="1">
    <citation type="submission" date="2020-01" db="EMBL/GenBank/DDBJ databases">
        <title>Draft genome sequence of the Termite Coptotermes fromosanus.</title>
        <authorList>
            <person name="Itakura S."/>
            <person name="Yosikawa Y."/>
            <person name="Umezawa K."/>
        </authorList>
    </citation>
    <scope>NUCLEOTIDE SEQUENCE [LARGE SCALE GENOMIC DNA]</scope>
</reference>
<dbReference type="PROSITE" id="PS50067">
    <property type="entry name" value="KINESIN_MOTOR_2"/>
    <property type="match status" value="1"/>
</dbReference>
<name>A0A6L2PIT1_COPFO</name>
<dbReference type="OrthoDB" id="123929at2759"/>
<evidence type="ECO:0000256" key="7">
    <source>
        <dbReference type="ARBA" id="ARBA00023054"/>
    </source>
</evidence>
<keyword evidence="4" id="KW-0493">Microtubule</keyword>
<keyword evidence="14" id="KW-1185">Reference proteome</keyword>
<evidence type="ECO:0000256" key="1">
    <source>
        <dbReference type="ARBA" id="ARBA00004186"/>
    </source>
</evidence>
<feature type="domain" description="Kinesin motor" evidence="12">
    <location>
        <begin position="106"/>
        <end position="540"/>
    </location>
</feature>
<dbReference type="InterPro" id="IPR027417">
    <property type="entry name" value="P-loop_NTPase"/>
</dbReference>
<dbReference type="SUPFAM" id="SSF52540">
    <property type="entry name" value="P-loop containing nucleoside triphosphate hydrolases"/>
    <property type="match status" value="1"/>
</dbReference>
<organism evidence="13 14">
    <name type="scientific">Coptotermes formosanus</name>
    <name type="common">Formosan subterranean termite</name>
    <dbReference type="NCBI Taxonomy" id="36987"/>
    <lineage>
        <taxon>Eukaryota</taxon>
        <taxon>Metazoa</taxon>
        <taxon>Ecdysozoa</taxon>
        <taxon>Arthropoda</taxon>
        <taxon>Hexapoda</taxon>
        <taxon>Insecta</taxon>
        <taxon>Pterygota</taxon>
        <taxon>Neoptera</taxon>
        <taxon>Polyneoptera</taxon>
        <taxon>Dictyoptera</taxon>
        <taxon>Blattodea</taxon>
        <taxon>Blattoidea</taxon>
        <taxon>Termitoidae</taxon>
        <taxon>Rhinotermitidae</taxon>
        <taxon>Coptotermes</taxon>
    </lineage>
</organism>
<dbReference type="GO" id="GO:0005876">
    <property type="term" value="C:spindle microtubule"/>
    <property type="evidence" value="ECO:0007669"/>
    <property type="project" value="TreeGrafter"/>
</dbReference>
<evidence type="ECO:0000256" key="9">
    <source>
        <dbReference type="ARBA" id="ARBA00023212"/>
    </source>
</evidence>
<keyword evidence="7 11" id="KW-0175">Coiled coil</keyword>
<dbReference type="GO" id="GO:0007018">
    <property type="term" value="P:microtubule-based movement"/>
    <property type="evidence" value="ECO:0007669"/>
    <property type="project" value="InterPro"/>
</dbReference>
<sequence>MGHVILWNGLVWKTNLHICDYSFEDKQLTEMKEVPCSRYFSFLEQREPWFVNFSEWTMEDKSDNISYVHPRNPSMYFGRRFFEGGKTNLLSQFGGGQLVRGSKEEKMKVYLRIKPTKDAAQMLPPPQASETHVVCVWDQTFEVKNSQTLVLKSVKDRALHEFKFTKVFSGNASQEHVYNECVHNLVRDFINGKNCLLFAYGTSSAGKTYTIQGTSKDPGIIPRAINVLFNSIRGQQSETCKLKPDMVTRVVELDDKAVKQEIAYKQQIMAWSQNKSHVFDSKISGTSLERATDYTSSSIDSQVISDSFHAMREQLNNSLLVNAEGKGYVFSTWVSFAEIYNENLYDLLEPTGSGRQKRQNLALGVDNKGQVYIKGLKQMCVNSAEEAYHIMLYGQHNLKIAATGLNSISSRSHCIFTIKLLQHVASEQPNSVRISTFSFCDLAGAESAKKTHNVGERLKESQNINTSLLVLGRCLMAIRDKQMNRSENLVPFRDSKLTRLFQRALTGKESLAMIVNVNPSPVLREETLNVLTFSAIAKQIITVPARHKKCVPRSSSFFHFVSKNSTLASDGTFEGDSAAASYSNSGDNQHLHSQIESLINEIGELKKQLAMEHKTKLAKEIEVRREVCEYFSNLRRIEQAECESLLEEMKHQYEQMTDWKVKKLEEYYQNQQKRKRSCIEDSSEDGKSTVEALISCLTEKLRVANDLLGASQKDYNELQKKYSKLLFELSWCKMQVQNAEKLKEAAQAMCEGDQKCLITELGSQLATVKEELFKKEEKIQELNGILKDAIVDYKQLANDAKATEKERDDLELNLAEKESELRHRLDALNELQQIMNQQLHSLDEKDERIEILEKQLKELQARYDDNMKTVKLRNQELETEQETLSKHKQLLISEAEELKSKLQESEEKLLQVQALQHVFQEEMQKSKGVIHDLQDKISALEEAEKNSEMEKINAQNYAQELRKCLEESTVTSQKETSELKTQLKMVMANEELVRLLKEELKEKSHKYKELESENDSLKRSLEVKEIEQARFKENRDQVLKRYENMLKKQKEETERCKRDIQGYQQKLLKDTPTPNKSQCE</sequence>
<dbReference type="PRINTS" id="PR00380">
    <property type="entry name" value="KINESINHEAVY"/>
</dbReference>
<accession>A0A6L2PIT1</accession>
<keyword evidence="6 10" id="KW-0067">ATP-binding</keyword>
<dbReference type="GO" id="GO:0090307">
    <property type="term" value="P:mitotic spindle assembly"/>
    <property type="evidence" value="ECO:0007669"/>
    <property type="project" value="TreeGrafter"/>
</dbReference>
<feature type="coiled-coil region" evidence="11">
    <location>
        <begin position="765"/>
        <end position="960"/>
    </location>
</feature>
<feature type="coiled-coil region" evidence="11">
    <location>
        <begin position="588"/>
        <end position="615"/>
    </location>
</feature>
<dbReference type="Gene3D" id="3.40.850.10">
    <property type="entry name" value="Kinesin motor domain"/>
    <property type="match status" value="1"/>
</dbReference>
<dbReference type="GO" id="GO:0008574">
    <property type="term" value="F:plus-end-directed microtubule motor activity"/>
    <property type="evidence" value="ECO:0007669"/>
    <property type="project" value="TreeGrafter"/>
</dbReference>
<dbReference type="FunCoup" id="A0A6L2PIT1">
    <property type="interactions" value="20"/>
</dbReference>
<evidence type="ECO:0000259" key="12">
    <source>
        <dbReference type="PROSITE" id="PS50067"/>
    </source>
</evidence>
<dbReference type="Pfam" id="PF00225">
    <property type="entry name" value="Kinesin"/>
    <property type="match status" value="1"/>
</dbReference>
<dbReference type="Proteomes" id="UP000502823">
    <property type="component" value="Unassembled WGS sequence"/>
</dbReference>
<keyword evidence="8 10" id="KW-0505">Motor protein</keyword>
<keyword evidence="9" id="KW-0206">Cytoskeleton</keyword>
<keyword evidence="5 10" id="KW-0547">Nucleotide-binding</keyword>
<keyword evidence="3" id="KW-0597">Phosphoprotein</keyword>
<dbReference type="GO" id="GO:0005634">
    <property type="term" value="C:nucleus"/>
    <property type="evidence" value="ECO:0007669"/>
    <property type="project" value="TreeGrafter"/>
</dbReference>
<dbReference type="EMBL" id="BLKM01000369">
    <property type="protein sequence ID" value="GFG32459.1"/>
    <property type="molecule type" value="Genomic_DNA"/>
</dbReference>
<feature type="binding site" evidence="10">
    <location>
        <begin position="201"/>
        <end position="208"/>
    </location>
    <ligand>
        <name>ATP</name>
        <dbReference type="ChEBI" id="CHEBI:30616"/>
    </ligand>
</feature>
<dbReference type="GO" id="GO:0008017">
    <property type="term" value="F:microtubule binding"/>
    <property type="evidence" value="ECO:0007669"/>
    <property type="project" value="InterPro"/>
</dbReference>
<dbReference type="InterPro" id="IPR001752">
    <property type="entry name" value="Kinesin_motor_dom"/>
</dbReference>
<feature type="coiled-coil region" evidence="11">
    <location>
        <begin position="993"/>
        <end position="1066"/>
    </location>
</feature>
<comment type="subcellular location">
    <subcellularLocation>
        <location evidence="1">Cytoplasm</location>
        <location evidence="1">Cytoskeleton</location>
        <location evidence="1">Spindle</location>
    </subcellularLocation>
</comment>
<dbReference type="GO" id="GO:0005524">
    <property type="term" value="F:ATP binding"/>
    <property type="evidence" value="ECO:0007669"/>
    <property type="project" value="UniProtKB-UniRule"/>
</dbReference>
<dbReference type="InterPro" id="IPR019821">
    <property type="entry name" value="Kinesin_motor_CS"/>
</dbReference>
<dbReference type="AlphaFoldDB" id="A0A6L2PIT1"/>
<dbReference type="InParanoid" id="A0A6L2PIT1"/>
<evidence type="ECO:0000313" key="13">
    <source>
        <dbReference type="EMBL" id="GFG32459.1"/>
    </source>
</evidence>
<feature type="non-terminal residue" evidence="13">
    <location>
        <position position="1080"/>
    </location>
</feature>
<gene>
    <name evidence="13" type="ORF">Cfor_04305</name>
</gene>
<dbReference type="PANTHER" id="PTHR47970">
    <property type="entry name" value="KINESIN-LIKE PROTEIN KIF11"/>
    <property type="match status" value="1"/>
</dbReference>
<protein>
    <recommendedName>
        <fullName evidence="12">Kinesin motor domain-containing protein</fullName>
    </recommendedName>
</protein>
<evidence type="ECO:0000313" key="14">
    <source>
        <dbReference type="Proteomes" id="UP000502823"/>
    </source>
</evidence>
<dbReference type="InterPro" id="IPR047149">
    <property type="entry name" value="KIF11-like"/>
</dbReference>
<dbReference type="PROSITE" id="PS00411">
    <property type="entry name" value="KINESIN_MOTOR_1"/>
    <property type="match status" value="1"/>
</dbReference>
<evidence type="ECO:0000256" key="6">
    <source>
        <dbReference type="ARBA" id="ARBA00022840"/>
    </source>
</evidence>
<evidence type="ECO:0000256" key="5">
    <source>
        <dbReference type="ARBA" id="ARBA00022741"/>
    </source>
</evidence>
<dbReference type="PANTHER" id="PTHR47970:SF29">
    <property type="entry name" value="KINESIN FAMILY MEMBER 20B"/>
    <property type="match status" value="1"/>
</dbReference>
<dbReference type="GO" id="GO:0072686">
    <property type="term" value="C:mitotic spindle"/>
    <property type="evidence" value="ECO:0007669"/>
    <property type="project" value="TreeGrafter"/>
</dbReference>
<dbReference type="InterPro" id="IPR036961">
    <property type="entry name" value="Kinesin_motor_dom_sf"/>
</dbReference>
<proteinExistence type="inferred from homology"/>
<dbReference type="GO" id="GO:0051231">
    <property type="term" value="P:spindle elongation"/>
    <property type="evidence" value="ECO:0007669"/>
    <property type="project" value="TreeGrafter"/>
</dbReference>
<dbReference type="SMART" id="SM00129">
    <property type="entry name" value="KISc"/>
    <property type="match status" value="1"/>
</dbReference>
<evidence type="ECO:0000256" key="10">
    <source>
        <dbReference type="PROSITE-ProRule" id="PRU00283"/>
    </source>
</evidence>
<comment type="caution">
    <text evidence="13">The sequence shown here is derived from an EMBL/GenBank/DDBJ whole genome shotgun (WGS) entry which is preliminary data.</text>
</comment>
<evidence type="ECO:0000256" key="3">
    <source>
        <dbReference type="ARBA" id="ARBA00022553"/>
    </source>
</evidence>
<evidence type="ECO:0000256" key="8">
    <source>
        <dbReference type="ARBA" id="ARBA00023175"/>
    </source>
</evidence>
<evidence type="ECO:0000256" key="2">
    <source>
        <dbReference type="ARBA" id="ARBA00022490"/>
    </source>
</evidence>
<evidence type="ECO:0000256" key="11">
    <source>
        <dbReference type="SAM" id="Coils"/>
    </source>
</evidence>